<sequence>MMKLPKPNQGLLHHRDRDRLVIIDLAKGMIQMLRLKENPQKLLLPHL</sequence>
<protein>
    <submittedName>
        <fullName evidence="1">Protein kinase AMP-activated catalytic subunit alpha 1</fullName>
    </submittedName>
</protein>
<dbReference type="Proteomes" id="UP000593571">
    <property type="component" value="Unassembled WGS sequence"/>
</dbReference>
<accession>A0A7J8F2S1</accession>
<reference evidence="1 2" key="1">
    <citation type="journal article" date="2020" name="Nature">
        <title>Six reference-quality genomes reveal evolution of bat adaptations.</title>
        <authorList>
            <person name="Jebb D."/>
            <person name="Huang Z."/>
            <person name="Pippel M."/>
            <person name="Hughes G.M."/>
            <person name="Lavrichenko K."/>
            <person name="Devanna P."/>
            <person name="Winkler S."/>
            <person name="Jermiin L.S."/>
            <person name="Skirmuntt E.C."/>
            <person name="Katzourakis A."/>
            <person name="Burkitt-Gray L."/>
            <person name="Ray D.A."/>
            <person name="Sullivan K.A.M."/>
            <person name="Roscito J.G."/>
            <person name="Kirilenko B.M."/>
            <person name="Davalos L.M."/>
            <person name="Corthals A.P."/>
            <person name="Power M.L."/>
            <person name="Jones G."/>
            <person name="Ransome R.D."/>
            <person name="Dechmann D.K.N."/>
            <person name="Locatelli A.G."/>
            <person name="Puechmaille S.J."/>
            <person name="Fedrigo O."/>
            <person name="Jarvis E.D."/>
            <person name="Hiller M."/>
            <person name="Vernes S.C."/>
            <person name="Myers E.W."/>
            <person name="Teeling E.C."/>
        </authorList>
    </citation>
    <scope>NUCLEOTIDE SEQUENCE [LARGE SCALE GENOMIC DNA]</scope>
    <source>
        <strain evidence="1">MRouAeg1</strain>
        <tissue evidence="1">Muscle</tissue>
    </source>
</reference>
<keyword evidence="2" id="KW-1185">Reference proteome</keyword>
<dbReference type="AlphaFoldDB" id="A0A7J8F2S1"/>
<dbReference type="GO" id="GO:0016301">
    <property type="term" value="F:kinase activity"/>
    <property type="evidence" value="ECO:0007669"/>
    <property type="project" value="UniProtKB-KW"/>
</dbReference>
<organism evidence="1 2">
    <name type="scientific">Rousettus aegyptiacus</name>
    <name type="common">Egyptian fruit bat</name>
    <name type="synonym">Pteropus aegyptiacus</name>
    <dbReference type="NCBI Taxonomy" id="9407"/>
    <lineage>
        <taxon>Eukaryota</taxon>
        <taxon>Metazoa</taxon>
        <taxon>Chordata</taxon>
        <taxon>Craniata</taxon>
        <taxon>Vertebrata</taxon>
        <taxon>Euteleostomi</taxon>
        <taxon>Mammalia</taxon>
        <taxon>Eutheria</taxon>
        <taxon>Laurasiatheria</taxon>
        <taxon>Chiroptera</taxon>
        <taxon>Yinpterochiroptera</taxon>
        <taxon>Pteropodoidea</taxon>
        <taxon>Pteropodidae</taxon>
        <taxon>Rousettinae</taxon>
        <taxon>Rousettus</taxon>
    </lineage>
</organism>
<evidence type="ECO:0000313" key="2">
    <source>
        <dbReference type="Proteomes" id="UP000593571"/>
    </source>
</evidence>
<proteinExistence type="predicted"/>
<gene>
    <name evidence="1" type="ORF">HJG63_015868</name>
</gene>
<comment type="caution">
    <text evidence="1">The sequence shown here is derived from an EMBL/GenBank/DDBJ whole genome shotgun (WGS) entry which is preliminary data.</text>
</comment>
<keyword evidence="1" id="KW-0808">Transferase</keyword>
<name>A0A7J8F2S1_ROUAE</name>
<dbReference type="EMBL" id="JACASE010000008">
    <property type="protein sequence ID" value="KAF6441946.1"/>
    <property type="molecule type" value="Genomic_DNA"/>
</dbReference>
<evidence type="ECO:0000313" key="1">
    <source>
        <dbReference type="EMBL" id="KAF6441946.1"/>
    </source>
</evidence>
<keyword evidence="1" id="KW-0418">Kinase</keyword>